<accession>A0ABD3SEE3</accession>
<evidence type="ECO:0000256" key="5">
    <source>
        <dbReference type="ARBA" id="ARBA00022640"/>
    </source>
</evidence>
<feature type="region of interest" description="Disordered" evidence="11">
    <location>
        <begin position="61"/>
        <end position="96"/>
    </location>
</feature>
<evidence type="ECO:0000256" key="7">
    <source>
        <dbReference type="ARBA" id="ARBA00022679"/>
    </source>
</evidence>
<evidence type="ECO:0000256" key="3">
    <source>
        <dbReference type="ARBA" id="ARBA00009481"/>
    </source>
</evidence>
<feature type="compositionally biased region" description="Acidic residues" evidence="11">
    <location>
        <begin position="155"/>
        <end position="168"/>
    </location>
</feature>
<keyword evidence="8" id="KW-0732">Signal</keyword>
<feature type="compositionally biased region" description="Basic and acidic residues" evidence="11">
    <location>
        <begin position="305"/>
        <end position="315"/>
    </location>
</feature>
<feature type="compositionally biased region" description="Acidic residues" evidence="11">
    <location>
        <begin position="178"/>
        <end position="189"/>
    </location>
</feature>
<gene>
    <name evidence="13" type="ORF">ACHAXA_011639</name>
</gene>
<keyword evidence="12" id="KW-0812">Transmembrane</keyword>
<dbReference type="EMBL" id="JALLPB020000050">
    <property type="protein sequence ID" value="KAL3822924.1"/>
    <property type="molecule type" value="Genomic_DNA"/>
</dbReference>
<dbReference type="GO" id="GO:0016757">
    <property type="term" value="F:glycosyltransferase activity"/>
    <property type="evidence" value="ECO:0007669"/>
    <property type="project" value="UniProtKB-KW"/>
</dbReference>
<organism evidence="13 14">
    <name type="scientific">Cyclostephanos tholiformis</name>
    <dbReference type="NCBI Taxonomy" id="382380"/>
    <lineage>
        <taxon>Eukaryota</taxon>
        <taxon>Sar</taxon>
        <taxon>Stramenopiles</taxon>
        <taxon>Ochrophyta</taxon>
        <taxon>Bacillariophyta</taxon>
        <taxon>Coscinodiscophyceae</taxon>
        <taxon>Thalassiosirophycidae</taxon>
        <taxon>Stephanodiscales</taxon>
        <taxon>Stephanodiscaceae</taxon>
        <taxon>Cyclostephanos</taxon>
    </lineage>
</organism>
<keyword evidence="14" id="KW-1185">Reference proteome</keyword>
<dbReference type="PANTHER" id="PTHR46132">
    <property type="entry name" value="DIGALACTOSYLDIACYLGLYCEROL SYNTHASE 2, CHLOROPLASTIC"/>
    <property type="match status" value="1"/>
</dbReference>
<dbReference type="GO" id="GO:0016020">
    <property type="term" value="C:membrane"/>
    <property type="evidence" value="ECO:0007669"/>
    <property type="project" value="UniProtKB-SubCell"/>
</dbReference>
<feature type="region of interest" description="Disordered" evidence="11">
    <location>
        <begin position="285"/>
        <end position="351"/>
    </location>
</feature>
<evidence type="ECO:0000256" key="1">
    <source>
        <dbReference type="ARBA" id="ARBA00004229"/>
    </source>
</evidence>
<name>A0ABD3SEE3_9STRA</name>
<evidence type="ECO:0000256" key="12">
    <source>
        <dbReference type="SAM" id="Phobius"/>
    </source>
</evidence>
<evidence type="ECO:0000256" key="10">
    <source>
        <dbReference type="ARBA" id="ARBA00071330"/>
    </source>
</evidence>
<evidence type="ECO:0000256" key="4">
    <source>
        <dbReference type="ARBA" id="ARBA00022528"/>
    </source>
</evidence>
<keyword evidence="4" id="KW-0150">Chloroplast</keyword>
<dbReference type="Pfam" id="PF13692">
    <property type="entry name" value="Glyco_trans_1_4"/>
    <property type="match status" value="1"/>
</dbReference>
<feature type="transmembrane region" description="Helical" evidence="12">
    <location>
        <begin position="21"/>
        <end position="42"/>
    </location>
</feature>
<comment type="similarity">
    <text evidence="3">Belongs to the glycosyltransferase group 1 family. Glycosyltransferase 4 subfamily.</text>
</comment>
<feature type="region of interest" description="Disordered" evidence="11">
    <location>
        <begin position="147"/>
        <end position="206"/>
    </location>
</feature>
<dbReference type="GO" id="GO:0009507">
    <property type="term" value="C:chloroplast"/>
    <property type="evidence" value="ECO:0007669"/>
    <property type="project" value="UniProtKB-SubCell"/>
</dbReference>
<dbReference type="Proteomes" id="UP001530377">
    <property type="component" value="Unassembled WGS sequence"/>
</dbReference>
<keyword evidence="5" id="KW-0934">Plastid</keyword>
<dbReference type="PANTHER" id="PTHR46132:SF1">
    <property type="entry name" value="DIGALACTOSYLDIACYLGLYCEROL SYNTHASE 2, CHLOROPLASTIC"/>
    <property type="match status" value="1"/>
</dbReference>
<evidence type="ECO:0000256" key="9">
    <source>
        <dbReference type="ARBA" id="ARBA00023136"/>
    </source>
</evidence>
<dbReference type="Gene3D" id="3.40.50.2000">
    <property type="entry name" value="Glycogen Phosphorylase B"/>
    <property type="match status" value="1"/>
</dbReference>
<keyword evidence="9 12" id="KW-0472">Membrane</keyword>
<keyword evidence="6" id="KW-0328">Glycosyltransferase</keyword>
<dbReference type="AlphaFoldDB" id="A0ABD3SEE3"/>
<comment type="subcellular location">
    <subcellularLocation>
        <location evidence="2">Membrane</location>
    </subcellularLocation>
    <subcellularLocation>
        <location evidence="1">Plastid</location>
        <location evidence="1">Chloroplast</location>
    </subcellularLocation>
</comment>
<evidence type="ECO:0000313" key="14">
    <source>
        <dbReference type="Proteomes" id="UP001530377"/>
    </source>
</evidence>
<keyword evidence="12" id="KW-1133">Transmembrane helix</keyword>
<proteinExistence type="inferred from homology"/>
<dbReference type="CDD" id="cd01635">
    <property type="entry name" value="Glycosyltransferase_GTB-type"/>
    <property type="match status" value="1"/>
</dbReference>
<dbReference type="FunFam" id="3.40.50.2000:FF:000084">
    <property type="entry name" value="Digalactosyldiacylglycerol synthase 2 chloroplastic"/>
    <property type="match status" value="1"/>
</dbReference>
<evidence type="ECO:0000256" key="6">
    <source>
        <dbReference type="ARBA" id="ARBA00022676"/>
    </source>
</evidence>
<sequence length="1048" mass="117094">MASLIGRTEMTRRTKSRRHRRAAASFSVVTLTVLLLLLVLLLPPSSYSPCIAGVFVEAGPTDSGDYDRDDPSSPPLTLATTTSDGGNGGGNRTNNNRVFANVNENYISSSKSVDALTSMIEDDYRKTQLRMRVYWRRIFKEIRMSNPAVFPPTDHEEEEEEEVDDDDVVGAIVVDGSESSDDDVDDENDDKVISGGGGEGGAKGRRKRAMMTKASLFLPPTTPTRFDGFQTWENKLQQWREDVSTYLEESENRWNELLQPRDKSSGTYDMGSFGVSSIGLKRLAREEGREDADDDDDGRGVVLDGGERGGDRTIVGEDDADGGELRRPVASSQRRRRRSKREQTSSSWPSLSQRFGIDASSVAIPTDITLPITIANLDPNLPPIPKPRPVTSTDVVLPHTDISDMTKNIWIVTTGALPWMTGTAVNPLLRAAYLSNGRKEAGGSVTLMLPWVEREADQIRVYGKDKMFDNPDEQETYIRKWLRDTAGMADASIELRIRWYTAWQEVLENSLYSMGDIIGLIPEEECDICVLEEPEHLNWYRAPGENWTSKFKHVVGIVHTNYFVYATEQPAAFIRAPGMKLLTSWMCRAHCHRVIKLSGTLQQFAPEKELVENVHGVRRTFLDIGDELRTKLISPKGADGITVFSPDATPAVYFIGKMLWSKGLGSLMELMKYAEESAGLRIKMDMYGGGPDKEEASAKAERMGLDMPFHGPIDHAELGWTHKVFINPSLSEVLCTTVAEALAMGKFVVLPSHPSNDFFIQFPNCLPYTNKEEFVGNLYYALTHSPEPLTEEHSRALSWEAATERFAAAGSISVAEAEAMEEALSSTEAGIDIDLPPLTANEEQRKKISRTFTRTRARYRNFRSRLSQDITKAKVLPKDLQLKLIAELDKRLDVDLDEFLNSPKLRVKLSPAKLDKLLLELYDSVTKGPGGDVLRVIGGGANVGRQALYIKQQQSKLAQGRKQQHEDFTSFPDGPTSLVKRALKRNLPKKLTKHESSSYPSERNERELPKMSLAVKSMRNDLPWGVRLVRQGSFTQSLPPRHTYIPLI</sequence>
<evidence type="ECO:0000313" key="13">
    <source>
        <dbReference type="EMBL" id="KAL3822924.1"/>
    </source>
</evidence>
<protein>
    <recommendedName>
        <fullName evidence="10">Digalactosyldiacylglycerol synthase 2, chloroplastic</fullName>
    </recommendedName>
</protein>
<comment type="caution">
    <text evidence="13">The sequence shown here is derived from an EMBL/GenBank/DDBJ whole genome shotgun (WGS) entry which is preliminary data.</text>
</comment>
<evidence type="ECO:0000256" key="11">
    <source>
        <dbReference type="SAM" id="MobiDB-lite"/>
    </source>
</evidence>
<reference evidence="13 14" key="1">
    <citation type="submission" date="2024-10" db="EMBL/GenBank/DDBJ databases">
        <title>Updated reference genomes for cyclostephanoid diatoms.</title>
        <authorList>
            <person name="Roberts W.R."/>
            <person name="Alverson A.J."/>
        </authorList>
    </citation>
    <scope>NUCLEOTIDE SEQUENCE [LARGE SCALE GENOMIC DNA]</scope>
    <source>
        <strain evidence="13 14">AJA228-03</strain>
    </source>
</reference>
<dbReference type="SUPFAM" id="SSF53756">
    <property type="entry name" value="UDP-Glycosyltransferase/glycogen phosphorylase"/>
    <property type="match status" value="1"/>
</dbReference>
<dbReference type="InterPro" id="IPR044525">
    <property type="entry name" value="DGDG1/2"/>
</dbReference>
<evidence type="ECO:0000256" key="2">
    <source>
        <dbReference type="ARBA" id="ARBA00004370"/>
    </source>
</evidence>
<feature type="region of interest" description="Disordered" evidence="11">
    <location>
        <begin position="955"/>
        <end position="1008"/>
    </location>
</feature>
<evidence type="ECO:0000256" key="8">
    <source>
        <dbReference type="ARBA" id="ARBA00022729"/>
    </source>
</evidence>
<keyword evidence="7" id="KW-0808">Transferase</keyword>
<feature type="compositionally biased region" description="Basic residues" evidence="11">
    <location>
        <begin position="981"/>
        <end position="992"/>
    </location>
</feature>